<comment type="caution">
    <text evidence="1">The sequence shown here is derived from an EMBL/GenBank/DDBJ whole genome shotgun (WGS) entry which is preliminary data.</text>
</comment>
<sequence>MLHLGLWLKCYFIRTASRLDKRIPPLQTCPFPRSKKPVGQGDAGMRPPKAPAPHSFLDHVTAPASLGLTAPIAPASGDCLSFSRSLPTLLRIQRVAICRRCGWASGMRTGMCGTELEHRVVGRLRVRDQLPPKPPHPNAH</sequence>
<dbReference type="AlphaFoldDB" id="A0A7J8BEA1"/>
<gene>
    <name evidence="1" type="ORF">HJG63_009720</name>
</gene>
<evidence type="ECO:0000313" key="2">
    <source>
        <dbReference type="Proteomes" id="UP000593571"/>
    </source>
</evidence>
<evidence type="ECO:0000313" key="1">
    <source>
        <dbReference type="EMBL" id="KAF6397048.1"/>
    </source>
</evidence>
<protein>
    <submittedName>
        <fullName evidence="1">Uncharacterized protein</fullName>
    </submittedName>
</protein>
<dbReference type="Proteomes" id="UP000593571">
    <property type="component" value="Unassembled WGS sequence"/>
</dbReference>
<accession>A0A7J8BEA1</accession>
<dbReference type="EMBL" id="JACASE010000017">
    <property type="protein sequence ID" value="KAF6397048.1"/>
    <property type="molecule type" value="Genomic_DNA"/>
</dbReference>
<name>A0A7J8BEA1_ROUAE</name>
<proteinExistence type="predicted"/>
<reference evidence="1 2" key="1">
    <citation type="journal article" date="2020" name="Nature">
        <title>Six reference-quality genomes reveal evolution of bat adaptations.</title>
        <authorList>
            <person name="Jebb D."/>
            <person name="Huang Z."/>
            <person name="Pippel M."/>
            <person name="Hughes G.M."/>
            <person name="Lavrichenko K."/>
            <person name="Devanna P."/>
            <person name="Winkler S."/>
            <person name="Jermiin L.S."/>
            <person name="Skirmuntt E.C."/>
            <person name="Katzourakis A."/>
            <person name="Burkitt-Gray L."/>
            <person name="Ray D.A."/>
            <person name="Sullivan K.A.M."/>
            <person name="Roscito J.G."/>
            <person name="Kirilenko B.M."/>
            <person name="Davalos L.M."/>
            <person name="Corthals A.P."/>
            <person name="Power M.L."/>
            <person name="Jones G."/>
            <person name="Ransome R.D."/>
            <person name="Dechmann D.K.N."/>
            <person name="Locatelli A.G."/>
            <person name="Puechmaille S.J."/>
            <person name="Fedrigo O."/>
            <person name="Jarvis E.D."/>
            <person name="Hiller M."/>
            <person name="Vernes S.C."/>
            <person name="Myers E.W."/>
            <person name="Teeling E.C."/>
        </authorList>
    </citation>
    <scope>NUCLEOTIDE SEQUENCE [LARGE SCALE GENOMIC DNA]</scope>
    <source>
        <strain evidence="1">MRouAeg1</strain>
        <tissue evidence="1">Muscle</tissue>
    </source>
</reference>
<keyword evidence="2" id="KW-1185">Reference proteome</keyword>
<organism evidence="1 2">
    <name type="scientific">Rousettus aegyptiacus</name>
    <name type="common">Egyptian fruit bat</name>
    <name type="synonym">Pteropus aegyptiacus</name>
    <dbReference type="NCBI Taxonomy" id="9407"/>
    <lineage>
        <taxon>Eukaryota</taxon>
        <taxon>Metazoa</taxon>
        <taxon>Chordata</taxon>
        <taxon>Craniata</taxon>
        <taxon>Vertebrata</taxon>
        <taxon>Euteleostomi</taxon>
        <taxon>Mammalia</taxon>
        <taxon>Eutheria</taxon>
        <taxon>Laurasiatheria</taxon>
        <taxon>Chiroptera</taxon>
        <taxon>Yinpterochiroptera</taxon>
        <taxon>Pteropodoidea</taxon>
        <taxon>Pteropodidae</taxon>
        <taxon>Rousettinae</taxon>
        <taxon>Rousettus</taxon>
    </lineage>
</organism>